<evidence type="ECO:0000313" key="2">
    <source>
        <dbReference type="EMBL" id="MFD1250238.1"/>
    </source>
</evidence>
<dbReference type="EMBL" id="JBHTLX010000023">
    <property type="protein sequence ID" value="MFD1250238.1"/>
    <property type="molecule type" value="Genomic_DNA"/>
</dbReference>
<name>A0ABW3W6S6_9ACTN</name>
<organism evidence="2 3">
    <name type="scientific">Nocardioides ginsengisoli</name>
    <dbReference type="NCBI Taxonomy" id="363868"/>
    <lineage>
        <taxon>Bacteria</taxon>
        <taxon>Bacillati</taxon>
        <taxon>Actinomycetota</taxon>
        <taxon>Actinomycetes</taxon>
        <taxon>Propionibacteriales</taxon>
        <taxon>Nocardioidaceae</taxon>
        <taxon>Nocardioides</taxon>
    </lineage>
</organism>
<feature type="region of interest" description="Disordered" evidence="1">
    <location>
        <begin position="32"/>
        <end position="57"/>
    </location>
</feature>
<keyword evidence="3" id="KW-1185">Reference proteome</keyword>
<feature type="compositionally biased region" description="Basic and acidic residues" evidence="1">
    <location>
        <begin position="78"/>
        <end position="89"/>
    </location>
</feature>
<dbReference type="Proteomes" id="UP001597229">
    <property type="component" value="Unassembled WGS sequence"/>
</dbReference>
<reference evidence="3" key="1">
    <citation type="journal article" date="2019" name="Int. J. Syst. Evol. Microbiol.">
        <title>The Global Catalogue of Microorganisms (GCM) 10K type strain sequencing project: providing services to taxonomists for standard genome sequencing and annotation.</title>
        <authorList>
            <consortium name="The Broad Institute Genomics Platform"/>
            <consortium name="The Broad Institute Genome Sequencing Center for Infectious Disease"/>
            <person name="Wu L."/>
            <person name="Ma J."/>
        </authorList>
    </citation>
    <scope>NUCLEOTIDE SEQUENCE [LARGE SCALE GENOMIC DNA]</scope>
    <source>
        <strain evidence="3">CCUG 52478</strain>
    </source>
</reference>
<feature type="region of interest" description="Disordered" evidence="1">
    <location>
        <begin position="78"/>
        <end position="106"/>
    </location>
</feature>
<accession>A0ABW3W6S6</accession>
<gene>
    <name evidence="2" type="ORF">ACFQ3F_20760</name>
</gene>
<evidence type="ECO:0000256" key="1">
    <source>
        <dbReference type="SAM" id="MobiDB-lite"/>
    </source>
</evidence>
<protein>
    <submittedName>
        <fullName evidence="2">Uncharacterized protein</fullName>
    </submittedName>
</protein>
<sequence>MLEQTSYLLDRRDPHCGVCPAASGQDDACAWISGDHPLGDGGSEDGPNDDEPRLDGRGRETTALVLHPLLDVGATDASHRQVGEGHRPGGEVGVGPRRGHPQLPDGPSLIELLERHLPGVGIDVGPGQDGGRDLVEPALRVDLAVEVA</sequence>
<comment type="caution">
    <text evidence="2">The sequence shown here is derived from an EMBL/GenBank/DDBJ whole genome shotgun (WGS) entry which is preliminary data.</text>
</comment>
<dbReference type="RefSeq" id="WP_367919518.1">
    <property type="nucleotide sequence ID" value="NZ_BAABAC010000023.1"/>
</dbReference>
<evidence type="ECO:0000313" key="3">
    <source>
        <dbReference type="Proteomes" id="UP001597229"/>
    </source>
</evidence>
<proteinExistence type="predicted"/>